<gene>
    <name evidence="1" type="ORF">CRG98_033218</name>
</gene>
<name>A0A2I0IRS5_PUNGR</name>
<evidence type="ECO:0000313" key="2">
    <source>
        <dbReference type="Proteomes" id="UP000233551"/>
    </source>
</evidence>
<dbReference type="EMBL" id="PGOL01002632">
    <property type="protein sequence ID" value="PKI46380.1"/>
    <property type="molecule type" value="Genomic_DNA"/>
</dbReference>
<comment type="caution">
    <text evidence="1">The sequence shown here is derived from an EMBL/GenBank/DDBJ whole genome shotgun (WGS) entry which is preliminary data.</text>
</comment>
<keyword evidence="2" id="KW-1185">Reference proteome</keyword>
<proteinExistence type="predicted"/>
<dbReference type="Proteomes" id="UP000233551">
    <property type="component" value="Unassembled WGS sequence"/>
</dbReference>
<sequence length="181" mass="20050">MNNSVVITHYCPLSLVPTRGFQQMGAIQGPNSRLAEDDIFLVQSKSFLPEVRLRCSSIFAHNGQWRQLILSMLTYVCIHAFLQQGYASFACSIHPLLEIRTTHERRSTMRRKGMIRIGTFTGMSQDGGLLSMMGAKDGIVPAQREEARDEALFGCPLQWGLRPRSCHVGNGSGGGPPLEMV</sequence>
<organism evidence="1 2">
    <name type="scientific">Punica granatum</name>
    <name type="common">Pomegranate</name>
    <dbReference type="NCBI Taxonomy" id="22663"/>
    <lineage>
        <taxon>Eukaryota</taxon>
        <taxon>Viridiplantae</taxon>
        <taxon>Streptophyta</taxon>
        <taxon>Embryophyta</taxon>
        <taxon>Tracheophyta</taxon>
        <taxon>Spermatophyta</taxon>
        <taxon>Magnoliopsida</taxon>
        <taxon>eudicotyledons</taxon>
        <taxon>Gunneridae</taxon>
        <taxon>Pentapetalae</taxon>
        <taxon>rosids</taxon>
        <taxon>malvids</taxon>
        <taxon>Myrtales</taxon>
        <taxon>Lythraceae</taxon>
        <taxon>Punica</taxon>
    </lineage>
</organism>
<reference evidence="1 2" key="1">
    <citation type="submission" date="2017-11" db="EMBL/GenBank/DDBJ databases">
        <title>De-novo sequencing of pomegranate (Punica granatum L.) genome.</title>
        <authorList>
            <person name="Akparov Z."/>
            <person name="Amiraslanov A."/>
            <person name="Hajiyeva S."/>
            <person name="Abbasov M."/>
            <person name="Kaur K."/>
            <person name="Hamwieh A."/>
            <person name="Solovyev V."/>
            <person name="Salamov A."/>
            <person name="Braich B."/>
            <person name="Kosarev P."/>
            <person name="Mahmoud A."/>
            <person name="Hajiyev E."/>
            <person name="Babayeva S."/>
            <person name="Izzatullayeva V."/>
            <person name="Mammadov A."/>
            <person name="Mammadov A."/>
            <person name="Sharifova S."/>
            <person name="Ojaghi J."/>
            <person name="Eynullazada K."/>
            <person name="Bayramov B."/>
            <person name="Abdulazimova A."/>
            <person name="Shahmuradov I."/>
        </authorList>
    </citation>
    <scope>NUCLEOTIDE SEQUENCE [LARGE SCALE GENOMIC DNA]</scope>
    <source>
        <strain evidence="2">cv. AG2017</strain>
        <tissue evidence="1">Leaf</tissue>
    </source>
</reference>
<protein>
    <submittedName>
        <fullName evidence="1">Uncharacterized protein</fullName>
    </submittedName>
</protein>
<dbReference type="AlphaFoldDB" id="A0A2I0IRS5"/>
<evidence type="ECO:0000313" key="1">
    <source>
        <dbReference type="EMBL" id="PKI46380.1"/>
    </source>
</evidence>
<accession>A0A2I0IRS5</accession>